<gene>
    <name evidence="3" type="ORF">QO011_005024</name>
</gene>
<dbReference type="Pfam" id="PF00596">
    <property type="entry name" value="Aldolase_II"/>
    <property type="match status" value="1"/>
</dbReference>
<dbReference type="InterPro" id="IPR036409">
    <property type="entry name" value="Aldolase_II/adducin_N_sf"/>
</dbReference>
<reference evidence="3 4" key="1">
    <citation type="submission" date="2023-07" db="EMBL/GenBank/DDBJ databases">
        <title>Genomic Encyclopedia of Type Strains, Phase IV (KMG-IV): sequencing the most valuable type-strain genomes for metagenomic binning, comparative biology and taxonomic classification.</title>
        <authorList>
            <person name="Goeker M."/>
        </authorList>
    </citation>
    <scope>NUCLEOTIDE SEQUENCE [LARGE SCALE GENOMIC DNA]</scope>
    <source>
        <strain evidence="3 4">DSM 19619</strain>
    </source>
</reference>
<evidence type="ECO:0000313" key="4">
    <source>
        <dbReference type="Proteomes" id="UP001242480"/>
    </source>
</evidence>
<keyword evidence="4" id="KW-1185">Reference proteome</keyword>
<sequence>MSPSEIALRADLAAAYRLIAHFGMDDVIHTHLSARLPDEPDKLLINRYGDLFREVTPESLAVIDHSGSQVRGQQVPLNTAGIVIHTAIHAARPDAACVIHTHTAAGVAVSCQEDGLLPLNQTALLFYGRLAYHDFEGIALDRDEQSRLVADLGDCSAMILRNHGLLTVGRSVGEAFSLMYNLEQSCRMQVMALSGGRPLRLPTPDVMRRTAAQYAADPDGAAELEWAALRRLVGAPPAAWT</sequence>
<proteinExistence type="inferred from homology"/>
<dbReference type="PANTHER" id="PTHR10672">
    <property type="entry name" value="ADDUCIN"/>
    <property type="match status" value="1"/>
</dbReference>
<comment type="caution">
    <text evidence="3">The sequence shown here is derived from an EMBL/GenBank/DDBJ whole genome shotgun (WGS) entry which is preliminary data.</text>
</comment>
<feature type="domain" description="Class II aldolase/adducin N-terminal" evidence="2">
    <location>
        <begin position="10"/>
        <end position="190"/>
    </location>
</feature>
<evidence type="ECO:0000256" key="1">
    <source>
        <dbReference type="ARBA" id="ARBA00037961"/>
    </source>
</evidence>
<name>A0ABU0JCI3_9HYPH</name>
<evidence type="ECO:0000259" key="2">
    <source>
        <dbReference type="SMART" id="SM01007"/>
    </source>
</evidence>
<comment type="similarity">
    <text evidence="1">Belongs to the aldolase class II family.</text>
</comment>
<dbReference type="RefSeq" id="WP_307278054.1">
    <property type="nucleotide sequence ID" value="NZ_JAUSVX010000010.1"/>
</dbReference>
<evidence type="ECO:0000313" key="3">
    <source>
        <dbReference type="EMBL" id="MDQ0471997.1"/>
    </source>
</evidence>
<protein>
    <submittedName>
        <fullName evidence="3">Ribulose-5-phosphate 4-epimerase/fuculose-1-phosphate aldolase</fullName>
    </submittedName>
</protein>
<dbReference type="NCBIfam" id="NF005451">
    <property type="entry name" value="PRK07044.1"/>
    <property type="match status" value="1"/>
</dbReference>
<dbReference type="Proteomes" id="UP001242480">
    <property type="component" value="Unassembled WGS sequence"/>
</dbReference>
<organism evidence="3 4">
    <name type="scientific">Labrys wisconsinensis</name>
    <dbReference type="NCBI Taxonomy" id="425677"/>
    <lineage>
        <taxon>Bacteria</taxon>
        <taxon>Pseudomonadati</taxon>
        <taxon>Pseudomonadota</taxon>
        <taxon>Alphaproteobacteria</taxon>
        <taxon>Hyphomicrobiales</taxon>
        <taxon>Xanthobacteraceae</taxon>
        <taxon>Labrys</taxon>
    </lineage>
</organism>
<dbReference type="SUPFAM" id="SSF53639">
    <property type="entry name" value="AraD/HMP-PK domain-like"/>
    <property type="match status" value="1"/>
</dbReference>
<dbReference type="Gene3D" id="3.40.225.10">
    <property type="entry name" value="Class II aldolase/adducin N-terminal domain"/>
    <property type="match status" value="1"/>
</dbReference>
<accession>A0ABU0JCI3</accession>
<dbReference type="EMBL" id="JAUSVX010000010">
    <property type="protein sequence ID" value="MDQ0471997.1"/>
    <property type="molecule type" value="Genomic_DNA"/>
</dbReference>
<dbReference type="PANTHER" id="PTHR10672:SF3">
    <property type="entry name" value="PROTEIN HU-LI TAI SHAO"/>
    <property type="match status" value="1"/>
</dbReference>
<dbReference type="InterPro" id="IPR001303">
    <property type="entry name" value="Aldolase_II/adducin_N"/>
</dbReference>
<dbReference type="SMART" id="SM01007">
    <property type="entry name" value="Aldolase_II"/>
    <property type="match status" value="1"/>
</dbReference>
<dbReference type="InterPro" id="IPR051017">
    <property type="entry name" value="Aldolase-II_Adducin_sf"/>
</dbReference>